<accession>A0A540LXA6</accession>
<name>A0A540LXA6_MALBA</name>
<keyword evidence="1" id="KW-1133">Transmembrane helix</keyword>
<dbReference type="AlphaFoldDB" id="A0A540LXA6"/>
<evidence type="ECO:0000313" key="3">
    <source>
        <dbReference type="Proteomes" id="UP000315295"/>
    </source>
</evidence>
<dbReference type="EMBL" id="VIEB01000431">
    <property type="protein sequence ID" value="TQD91114.1"/>
    <property type="molecule type" value="Genomic_DNA"/>
</dbReference>
<keyword evidence="3" id="KW-1185">Reference proteome</keyword>
<reference evidence="2 3" key="1">
    <citation type="journal article" date="2019" name="G3 (Bethesda)">
        <title>Sequencing of a Wild Apple (Malus baccata) Genome Unravels the Differences Between Cultivated and Wild Apple Species Regarding Disease Resistance and Cold Tolerance.</title>
        <authorList>
            <person name="Chen X."/>
        </authorList>
    </citation>
    <scope>NUCLEOTIDE SEQUENCE [LARGE SCALE GENOMIC DNA]</scope>
    <source>
        <strain evidence="3">cv. Shandingzi</strain>
        <tissue evidence="2">Leaves</tissue>
    </source>
</reference>
<evidence type="ECO:0000256" key="1">
    <source>
        <dbReference type="SAM" id="Phobius"/>
    </source>
</evidence>
<comment type="caution">
    <text evidence="2">The sequence shown here is derived from an EMBL/GenBank/DDBJ whole genome shotgun (WGS) entry which is preliminary data.</text>
</comment>
<protein>
    <submittedName>
        <fullName evidence="2">Uncharacterized protein</fullName>
    </submittedName>
</protein>
<keyword evidence="1" id="KW-0812">Transmembrane</keyword>
<organism evidence="2 3">
    <name type="scientific">Malus baccata</name>
    <name type="common">Siberian crab apple</name>
    <name type="synonym">Pyrus baccata</name>
    <dbReference type="NCBI Taxonomy" id="106549"/>
    <lineage>
        <taxon>Eukaryota</taxon>
        <taxon>Viridiplantae</taxon>
        <taxon>Streptophyta</taxon>
        <taxon>Embryophyta</taxon>
        <taxon>Tracheophyta</taxon>
        <taxon>Spermatophyta</taxon>
        <taxon>Magnoliopsida</taxon>
        <taxon>eudicotyledons</taxon>
        <taxon>Gunneridae</taxon>
        <taxon>Pentapetalae</taxon>
        <taxon>rosids</taxon>
        <taxon>fabids</taxon>
        <taxon>Rosales</taxon>
        <taxon>Rosaceae</taxon>
        <taxon>Amygdaloideae</taxon>
        <taxon>Maleae</taxon>
        <taxon>Malus</taxon>
    </lineage>
</organism>
<keyword evidence="1" id="KW-0472">Membrane</keyword>
<dbReference type="Proteomes" id="UP000315295">
    <property type="component" value="Unassembled WGS sequence"/>
</dbReference>
<sequence>MVHDHPNIGVLVHDAMCVIVVSFLEMYKLKFLKRLYIQKILIKGLQELQIIDLPIFYGFILANATG</sequence>
<feature type="transmembrane region" description="Helical" evidence="1">
    <location>
        <begin position="6"/>
        <end position="24"/>
    </location>
</feature>
<evidence type="ECO:0000313" key="2">
    <source>
        <dbReference type="EMBL" id="TQD91114.1"/>
    </source>
</evidence>
<proteinExistence type="predicted"/>
<gene>
    <name evidence="2" type="ORF">C1H46_023289</name>
</gene>